<comment type="caution">
    <text evidence="1">The sequence shown here is derived from an EMBL/GenBank/DDBJ whole genome shotgun (WGS) entry which is preliminary data.</text>
</comment>
<accession>A0A0M2UWJ0</accession>
<evidence type="ECO:0000313" key="2">
    <source>
        <dbReference type="Proteomes" id="UP000034954"/>
    </source>
</evidence>
<name>A0A0M2UWJ0_9BACT</name>
<dbReference type="EMBL" id="LAQJ01000200">
    <property type="protein sequence ID" value="KKO19336.1"/>
    <property type="molecule type" value="Genomic_DNA"/>
</dbReference>
<dbReference type="Proteomes" id="UP000034954">
    <property type="component" value="Unassembled WGS sequence"/>
</dbReference>
<dbReference type="AlphaFoldDB" id="A0A0M2UWJ0"/>
<evidence type="ECO:0000313" key="1">
    <source>
        <dbReference type="EMBL" id="KKO19336.1"/>
    </source>
</evidence>
<gene>
    <name evidence="1" type="ORF">BROFUL_01951</name>
</gene>
<organism evidence="1 2">
    <name type="scientific">Candidatus Brocadia fulgida</name>
    <dbReference type="NCBI Taxonomy" id="380242"/>
    <lineage>
        <taxon>Bacteria</taxon>
        <taxon>Pseudomonadati</taxon>
        <taxon>Planctomycetota</taxon>
        <taxon>Candidatus Brocadiia</taxon>
        <taxon>Candidatus Brocadiales</taxon>
        <taxon>Candidatus Brocadiaceae</taxon>
        <taxon>Candidatus Brocadia</taxon>
    </lineage>
</organism>
<keyword evidence="2" id="KW-1185">Reference proteome</keyword>
<sequence>MKFDRITYSQLSAKQQETYNFQKVAASLADYGFNCIKLADDWRGADFLAYHKDGNDTLRVQLKGRITVAKQYCGKGLYIVFPVPGGWCLVPHDTLVSLVGRTTGWLNTASWLTRGLYSATRPSKELMVSLQPYIIGNSNRLETEELSPADADFGR</sequence>
<proteinExistence type="predicted"/>
<reference evidence="1 2" key="1">
    <citation type="journal article" date="2013" name="BMC Microbiol.">
        <title>Identification of the type II cytochrome c maturation pathway in anammox bacteria by comparative genomics.</title>
        <authorList>
            <person name="Ferousi C."/>
            <person name="Speth D.R."/>
            <person name="Reimann J."/>
            <person name="Op den Camp H.J."/>
            <person name="Allen J.W."/>
            <person name="Keltjens J.T."/>
            <person name="Jetten M.S."/>
        </authorList>
    </citation>
    <scope>NUCLEOTIDE SEQUENCE [LARGE SCALE GENOMIC DNA]</scope>
    <source>
        <strain evidence="1">RU1</strain>
    </source>
</reference>
<protein>
    <submittedName>
        <fullName evidence="1">Uncharacterized protein</fullName>
    </submittedName>
</protein>